<keyword evidence="1" id="KW-0472">Membrane</keyword>
<dbReference type="AlphaFoldDB" id="A0A7W7R8Z9"/>
<dbReference type="EMBL" id="JACHJV010000002">
    <property type="protein sequence ID" value="MBB4927637.1"/>
    <property type="molecule type" value="Genomic_DNA"/>
</dbReference>
<proteinExistence type="predicted"/>
<dbReference type="RefSeq" id="WP_184944173.1">
    <property type="nucleotide sequence ID" value="NZ_JACHJV010000002.1"/>
</dbReference>
<organism evidence="2 3">
    <name type="scientific">Kitasatospora kifunensis</name>
    <name type="common">Streptomyces kifunensis</name>
    <dbReference type="NCBI Taxonomy" id="58351"/>
    <lineage>
        <taxon>Bacteria</taxon>
        <taxon>Bacillati</taxon>
        <taxon>Actinomycetota</taxon>
        <taxon>Actinomycetes</taxon>
        <taxon>Kitasatosporales</taxon>
        <taxon>Streptomycetaceae</taxon>
        <taxon>Kitasatospora</taxon>
    </lineage>
</organism>
<protein>
    <submittedName>
        <fullName evidence="2">Uncharacterized protein</fullName>
    </submittedName>
</protein>
<keyword evidence="1" id="KW-0812">Transmembrane</keyword>
<accession>A0A7W7R8Z9</accession>
<feature type="transmembrane region" description="Helical" evidence="1">
    <location>
        <begin position="102"/>
        <end position="123"/>
    </location>
</feature>
<gene>
    <name evidence="2" type="ORF">FHR34_006732</name>
</gene>
<sequence length="207" mass="21354">MPGAPEARFISNPDVRFRQLKLWHFALLGACSLGLSCLGPLVQPVAPWYALWAFLAALAARRPEFNTVAAVGYGAVCLATAAACFLLPGALFGQIIQGWTALAWLVAFAAAGGAVAGAIGYGARTPACKAVAVAAAQAAFLAEPALRWNQSGFPVALGLGCAAVMLLQVQLTQRDRLLTGALTVPFTVVALSLVLAAPRLLTSIPVT</sequence>
<evidence type="ECO:0000313" key="2">
    <source>
        <dbReference type="EMBL" id="MBB4927637.1"/>
    </source>
</evidence>
<feature type="transmembrane region" description="Helical" evidence="1">
    <location>
        <begin position="152"/>
        <end position="169"/>
    </location>
</feature>
<feature type="transmembrane region" description="Helical" evidence="1">
    <location>
        <begin position="181"/>
        <end position="201"/>
    </location>
</feature>
<keyword evidence="1" id="KW-1133">Transmembrane helix</keyword>
<evidence type="ECO:0000256" key="1">
    <source>
        <dbReference type="SAM" id="Phobius"/>
    </source>
</evidence>
<name>A0A7W7R8Z9_KITKI</name>
<reference evidence="2 3" key="1">
    <citation type="submission" date="2020-08" db="EMBL/GenBank/DDBJ databases">
        <title>Sequencing the genomes of 1000 actinobacteria strains.</title>
        <authorList>
            <person name="Klenk H.-P."/>
        </authorList>
    </citation>
    <scope>NUCLEOTIDE SEQUENCE [LARGE SCALE GENOMIC DNA]</scope>
    <source>
        <strain evidence="2 3">DSM 41654</strain>
    </source>
</reference>
<feature type="transmembrane region" description="Helical" evidence="1">
    <location>
        <begin position="22"/>
        <end position="41"/>
    </location>
</feature>
<evidence type="ECO:0000313" key="3">
    <source>
        <dbReference type="Proteomes" id="UP000540506"/>
    </source>
</evidence>
<keyword evidence="3" id="KW-1185">Reference proteome</keyword>
<dbReference type="Proteomes" id="UP000540506">
    <property type="component" value="Unassembled WGS sequence"/>
</dbReference>
<comment type="caution">
    <text evidence="2">The sequence shown here is derived from an EMBL/GenBank/DDBJ whole genome shotgun (WGS) entry which is preliminary data.</text>
</comment>
<feature type="transmembrane region" description="Helical" evidence="1">
    <location>
        <begin position="70"/>
        <end position="96"/>
    </location>
</feature>